<proteinExistence type="predicted"/>
<gene>
    <name evidence="3" type="ORF">GCM10007380_27180</name>
</gene>
<dbReference type="SUPFAM" id="SSF51182">
    <property type="entry name" value="RmlC-like cupins"/>
    <property type="match status" value="1"/>
</dbReference>
<dbReference type="AlphaFoldDB" id="A0A8J3AM69"/>
<dbReference type="GO" id="GO:0046872">
    <property type="term" value="F:metal ion binding"/>
    <property type="evidence" value="ECO:0007669"/>
    <property type="project" value="UniProtKB-KW"/>
</dbReference>
<keyword evidence="1" id="KW-0479">Metal-binding</keyword>
<evidence type="ECO:0000313" key="4">
    <source>
        <dbReference type="Proteomes" id="UP000626244"/>
    </source>
</evidence>
<dbReference type="OrthoDB" id="9806121at2"/>
<evidence type="ECO:0000256" key="1">
    <source>
        <dbReference type="ARBA" id="ARBA00022723"/>
    </source>
</evidence>
<name>A0A8J3AM69_9BACI</name>
<keyword evidence="4" id="KW-1185">Reference proteome</keyword>
<comment type="caution">
    <text evidence="3">The sequence shown here is derived from an EMBL/GenBank/DDBJ whole genome shotgun (WGS) entry which is preliminary data.</text>
</comment>
<dbReference type="EMBL" id="BMHB01000001">
    <property type="protein sequence ID" value="GGI15279.1"/>
    <property type="molecule type" value="Genomic_DNA"/>
</dbReference>
<dbReference type="Gene3D" id="2.60.120.10">
    <property type="entry name" value="Jelly Rolls"/>
    <property type="match status" value="1"/>
</dbReference>
<accession>A0A8J3AM69</accession>
<dbReference type="Proteomes" id="UP000626244">
    <property type="component" value="Unassembled WGS sequence"/>
</dbReference>
<protein>
    <submittedName>
        <fullName evidence="3">Cupin</fullName>
    </submittedName>
</protein>
<dbReference type="InterPro" id="IPR051610">
    <property type="entry name" value="GPI/OXD"/>
</dbReference>
<organism evidence="3 4">
    <name type="scientific">Gottfriedia solisilvae</name>
    <dbReference type="NCBI Taxonomy" id="1516104"/>
    <lineage>
        <taxon>Bacteria</taxon>
        <taxon>Bacillati</taxon>
        <taxon>Bacillota</taxon>
        <taxon>Bacilli</taxon>
        <taxon>Bacillales</taxon>
        <taxon>Bacillaceae</taxon>
        <taxon>Gottfriedia</taxon>
    </lineage>
</organism>
<evidence type="ECO:0000313" key="3">
    <source>
        <dbReference type="EMBL" id="GGI15279.1"/>
    </source>
</evidence>
<dbReference type="InterPro" id="IPR011051">
    <property type="entry name" value="RmlC_Cupin_sf"/>
</dbReference>
<sequence length="113" mass="13230">MKISKINAEHYIWGENCDGWQLVKNNDISVIHERMPPNTQEVRHYHHKSRQFFFVLKGLATIEVNGEIFDLSQNEGIELAPQIPHQMFNHSDEEIEFLVISQPNSKDDRETIS</sequence>
<reference evidence="4" key="1">
    <citation type="journal article" date="2019" name="Int. J. Syst. Evol. Microbiol.">
        <title>The Global Catalogue of Microorganisms (GCM) 10K type strain sequencing project: providing services to taxonomists for standard genome sequencing and annotation.</title>
        <authorList>
            <consortium name="The Broad Institute Genomics Platform"/>
            <consortium name="The Broad Institute Genome Sequencing Center for Infectious Disease"/>
            <person name="Wu L."/>
            <person name="Ma J."/>
        </authorList>
    </citation>
    <scope>NUCLEOTIDE SEQUENCE [LARGE SCALE GENOMIC DNA]</scope>
    <source>
        <strain evidence="4">CGMCC 1.14993</strain>
    </source>
</reference>
<dbReference type="PANTHER" id="PTHR35848">
    <property type="entry name" value="OXALATE-BINDING PROTEIN"/>
    <property type="match status" value="1"/>
</dbReference>
<evidence type="ECO:0000259" key="2">
    <source>
        <dbReference type="Pfam" id="PF07883"/>
    </source>
</evidence>
<dbReference type="Pfam" id="PF07883">
    <property type="entry name" value="Cupin_2"/>
    <property type="match status" value="1"/>
</dbReference>
<dbReference type="RefSeq" id="WP_087999829.1">
    <property type="nucleotide sequence ID" value="NZ_BMHB01000001.1"/>
</dbReference>
<feature type="domain" description="Cupin type-2" evidence="2">
    <location>
        <begin position="32"/>
        <end position="100"/>
    </location>
</feature>
<dbReference type="InterPro" id="IPR013096">
    <property type="entry name" value="Cupin_2"/>
</dbReference>
<dbReference type="InterPro" id="IPR014710">
    <property type="entry name" value="RmlC-like_jellyroll"/>
</dbReference>
<dbReference type="PANTHER" id="PTHR35848:SF9">
    <property type="entry name" value="SLL1358 PROTEIN"/>
    <property type="match status" value="1"/>
</dbReference>